<comment type="similarity">
    <text evidence="2">Belongs to the oxidase-dependent Fe transporter (OFeT) (TC 9.A.10.1) family.</text>
</comment>
<keyword evidence="5 6" id="KW-0472">Membrane</keyword>
<evidence type="ECO:0000256" key="3">
    <source>
        <dbReference type="ARBA" id="ARBA00022692"/>
    </source>
</evidence>
<evidence type="ECO:0000256" key="2">
    <source>
        <dbReference type="ARBA" id="ARBA00008333"/>
    </source>
</evidence>
<gene>
    <name evidence="7" type="ORF">FHS48_002242</name>
</gene>
<protein>
    <submittedName>
        <fullName evidence="7">High-affinity iron transporter</fullName>
    </submittedName>
</protein>
<dbReference type="InterPro" id="IPR004923">
    <property type="entry name" value="FTR1/Fip1/EfeU"/>
</dbReference>
<feature type="transmembrane region" description="Helical" evidence="6">
    <location>
        <begin position="68"/>
        <end position="89"/>
    </location>
</feature>
<proteinExistence type="inferred from homology"/>
<sequence>MLAAGLIVFREMLEAALVTGIILAATRGVAGSRLFISGGVILGLAGALVLALFAETLSDTMNGMGQELFNAAVLGLAVVMLAWHTIWMSRHGREMAAQMRAVGSAVSSGSRPLSVLSVVVGVAVLREGAETVLFLYGILASDGDSLMATAFGALLGVVAGAGVGALLYAGLVAIPTRLLFGVTTWMVTLLAAGMAAQMVTFLSAAGVLDVAMDPVWDSSGLLAEDSLPGRLLHTLIGYIDHPAWPQIIAYGLTLLVIAGAARLVARPVRAQA</sequence>
<evidence type="ECO:0000313" key="7">
    <source>
        <dbReference type="EMBL" id="MBB6210817.1"/>
    </source>
</evidence>
<evidence type="ECO:0000256" key="6">
    <source>
        <dbReference type="SAM" id="Phobius"/>
    </source>
</evidence>
<feature type="transmembrane region" description="Helical" evidence="6">
    <location>
        <begin position="34"/>
        <end position="53"/>
    </location>
</feature>
<comment type="subcellular location">
    <subcellularLocation>
        <location evidence="1">Membrane</location>
        <topology evidence="1">Multi-pass membrane protein</topology>
    </subcellularLocation>
</comment>
<keyword evidence="3 6" id="KW-0812">Transmembrane</keyword>
<dbReference type="Proteomes" id="UP000544872">
    <property type="component" value="Unassembled WGS sequence"/>
</dbReference>
<feature type="transmembrane region" description="Helical" evidence="6">
    <location>
        <begin position="178"/>
        <end position="208"/>
    </location>
</feature>
<dbReference type="GO" id="GO:0033573">
    <property type="term" value="C:high-affinity iron permease complex"/>
    <property type="evidence" value="ECO:0007669"/>
    <property type="project" value="InterPro"/>
</dbReference>
<feature type="transmembrane region" description="Helical" evidence="6">
    <location>
        <begin position="247"/>
        <end position="265"/>
    </location>
</feature>
<accession>A0A7W9ZG04</accession>
<dbReference type="RefSeq" id="WP_184263635.1">
    <property type="nucleotide sequence ID" value="NZ_JACIIX010000007.1"/>
</dbReference>
<evidence type="ECO:0000256" key="5">
    <source>
        <dbReference type="ARBA" id="ARBA00023136"/>
    </source>
</evidence>
<dbReference type="GO" id="GO:0015093">
    <property type="term" value="F:ferrous iron transmembrane transporter activity"/>
    <property type="evidence" value="ECO:0007669"/>
    <property type="project" value="TreeGrafter"/>
</dbReference>
<evidence type="ECO:0000256" key="1">
    <source>
        <dbReference type="ARBA" id="ARBA00004141"/>
    </source>
</evidence>
<dbReference type="PANTHER" id="PTHR31632">
    <property type="entry name" value="IRON TRANSPORTER FTH1"/>
    <property type="match status" value="1"/>
</dbReference>
<feature type="transmembrane region" description="Helical" evidence="6">
    <location>
        <begin position="145"/>
        <end position="171"/>
    </location>
</feature>
<keyword evidence="4 6" id="KW-1133">Transmembrane helix</keyword>
<reference evidence="7 8" key="1">
    <citation type="submission" date="2020-08" db="EMBL/GenBank/DDBJ databases">
        <title>Genomic Encyclopedia of Type Strains, Phase IV (KMG-IV): sequencing the most valuable type-strain genomes for metagenomic binning, comparative biology and taxonomic classification.</title>
        <authorList>
            <person name="Goeker M."/>
        </authorList>
    </citation>
    <scope>NUCLEOTIDE SEQUENCE [LARGE SCALE GENOMIC DNA]</scope>
    <source>
        <strain evidence="7 8">DSM 11590</strain>
    </source>
</reference>
<evidence type="ECO:0000256" key="4">
    <source>
        <dbReference type="ARBA" id="ARBA00022989"/>
    </source>
</evidence>
<organism evidence="7 8">
    <name type="scientific">Novispirillum itersonii</name>
    <name type="common">Aquaspirillum itersonii</name>
    <dbReference type="NCBI Taxonomy" id="189"/>
    <lineage>
        <taxon>Bacteria</taxon>
        <taxon>Pseudomonadati</taxon>
        <taxon>Pseudomonadota</taxon>
        <taxon>Alphaproteobacteria</taxon>
        <taxon>Rhodospirillales</taxon>
        <taxon>Novispirillaceae</taxon>
        <taxon>Novispirillum</taxon>
    </lineage>
</organism>
<name>A0A7W9ZG04_NOVIT</name>
<dbReference type="EMBL" id="JACIIX010000007">
    <property type="protein sequence ID" value="MBB6210817.1"/>
    <property type="molecule type" value="Genomic_DNA"/>
</dbReference>
<keyword evidence="8" id="KW-1185">Reference proteome</keyword>
<dbReference type="Pfam" id="PF03239">
    <property type="entry name" value="FTR1"/>
    <property type="match status" value="1"/>
</dbReference>
<evidence type="ECO:0000313" key="8">
    <source>
        <dbReference type="Proteomes" id="UP000544872"/>
    </source>
</evidence>
<dbReference type="AlphaFoldDB" id="A0A7W9ZG04"/>
<comment type="caution">
    <text evidence="7">The sequence shown here is derived from an EMBL/GenBank/DDBJ whole genome shotgun (WGS) entry which is preliminary data.</text>
</comment>
<feature type="transmembrane region" description="Helical" evidence="6">
    <location>
        <begin position="101"/>
        <end position="125"/>
    </location>
</feature>
<dbReference type="PANTHER" id="PTHR31632:SF2">
    <property type="entry name" value="PLASMA MEMBRANE IRON PERMEASE"/>
    <property type="match status" value="1"/>
</dbReference>